<dbReference type="SUPFAM" id="SSF53187">
    <property type="entry name" value="Zn-dependent exopeptidases"/>
    <property type="match status" value="1"/>
</dbReference>
<dbReference type="PANTHER" id="PTHR11705:SF143">
    <property type="entry name" value="SLL0236 PROTEIN"/>
    <property type="match status" value="1"/>
</dbReference>
<evidence type="ECO:0000256" key="7">
    <source>
        <dbReference type="PROSITE-ProRule" id="PRU01379"/>
    </source>
</evidence>
<dbReference type="GO" id="GO:0005615">
    <property type="term" value="C:extracellular space"/>
    <property type="evidence" value="ECO:0007669"/>
    <property type="project" value="TreeGrafter"/>
</dbReference>
<evidence type="ECO:0000256" key="3">
    <source>
        <dbReference type="ARBA" id="ARBA00022670"/>
    </source>
</evidence>
<dbReference type="AlphaFoldDB" id="A0A5B0X066"/>
<feature type="domain" description="Peptidase M14" evidence="8">
    <location>
        <begin position="8"/>
        <end position="361"/>
    </location>
</feature>
<comment type="caution">
    <text evidence="9">The sequence shown here is derived from an EMBL/GenBank/DDBJ whole genome shotgun (WGS) entry which is preliminary data.</text>
</comment>
<dbReference type="GO" id="GO:0008270">
    <property type="term" value="F:zinc ion binding"/>
    <property type="evidence" value="ECO:0007669"/>
    <property type="project" value="InterPro"/>
</dbReference>
<evidence type="ECO:0000256" key="5">
    <source>
        <dbReference type="ARBA" id="ARBA00022833"/>
    </source>
</evidence>
<protein>
    <submittedName>
        <fullName evidence="9">Carboxypeptidase</fullName>
    </submittedName>
</protein>
<gene>
    <name evidence="9" type="ORF">F0M18_10735</name>
</gene>
<dbReference type="Gene3D" id="3.40.630.10">
    <property type="entry name" value="Zn peptidases"/>
    <property type="match status" value="1"/>
</dbReference>
<feature type="active site" description="Proton donor/acceptor" evidence="7">
    <location>
        <position position="340"/>
    </location>
</feature>
<keyword evidence="10" id="KW-1185">Reference proteome</keyword>
<evidence type="ECO:0000313" key="9">
    <source>
        <dbReference type="EMBL" id="KAA1191988.1"/>
    </source>
</evidence>
<dbReference type="CDD" id="cd06905">
    <property type="entry name" value="M14-like"/>
    <property type="match status" value="1"/>
</dbReference>
<dbReference type="PRINTS" id="PR00765">
    <property type="entry name" value="CRBOXYPTASEA"/>
</dbReference>
<dbReference type="SMART" id="SM00631">
    <property type="entry name" value="Zn_pept"/>
    <property type="match status" value="1"/>
</dbReference>
<evidence type="ECO:0000256" key="4">
    <source>
        <dbReference type="ARBA" id="ARBA00022801"/>
    </source>
</evidence>
<comment type="similarity">
    <text evidence="2 7">Belongs to the peptidase M14 family.</text>
</comment>
<comment type="cofactor">
    <cofactor evidence="1">
        <name>Zn(2+)</name>
        <dbReference type="ChEBI" id="CHEBI:29105"/>
    </cofactor>
</comment>
<reference evidence="9 10" key="1">
    <citation type="submission" date="2019-09" db="EMBL/GenBank/DDBJ databases">
        <authorList>
            <person name="Chen X.-Y."/>
        </authorList>
    </citation>
    <scope>NUCLEOTIDE SEQUENCE [LARGE SCALE GENOMIC DNA]</scope>
    <source>
        <strain evidence="9 10">NY5</strain>
    </source>
</reference>
<keyword evidence="4" id="KW-0378">Hydrolase</keyword>
<keyword evidence="6" id="KW-0482">Metalloprotease</keyword>
<keyword evidence="5" id="KW-0862">Zinc</keyword>
<evidence type="ECO:0000313" key="10">
    <source>
        <dbReference type="Proteomes" id="UP000323708"/>
    </source>
</evidence>
<dbReference type="PROSITE" id="PS52035">
    <property type="entry name" value="PEPTIDASE_M14"/>
    <property type="match status" value="1"/>
</dbReference>
<keyword evidence="9" id="KW-0121">Carboxypeptidase</keyword>
<evidence type="ECO:0000256" key="6">
    <source>
        <dbReference type="ARBA" id="ARBA00023049"/>
    </source>
</evidence>
<proteinExistence type="inferred from homology"/>
<dbReference type="Pfam" id="PF00246">
    <property type="entry name" value="Peptidase_M14"/>
    <property type="match status" value="2"/>
</dbReference>
<dbReference type="GO" id="GO:0004181">
    <property type="term" value="F:metallocarboxypeptidase activity"/>
    <property type="evidence" value="ECO:0007669"/>
    <property type="project" value="InterPro"/>
</dbReference>
<organism evidence="9 10">
    <name type="scientific">Pseudohalioglobus sediminis</name>
    <dbReference type="NCBI Taxonomy" id="2606449"/>
    <lineage>
        <taxon>Bacteria</taxon>
        <taxon>Pseudomonadati</taxon>
        <taxon>Pseudomonadota</taxon>
        <taxon>Gammaproteobacteria</taxon>
        <taxon>Cellvibrionales</taxon>
        <taxon>Halieaceae</taxon>
        <taxon>Pseudohalioglobus</taxon>
    </lineage>
</organism>
<dbReference type="InterPro" id="IPR000834">
    <property type="entry name" value="Peptidase_M14"/>
</dbReference>
<evidence type="ECO:0000259" key="8">
    <source>
        <dbReference type="PROSITE" id="PS52035"/>
    </source>
</evidence>
<dbReference type="Proteomes" id="UP000323708">
    <property type="component" value="Unassembled WGS sequence"/>
</dbReference>
<dbReference type="EMBL" id="VTUX01000004">
    <property type="protein sequence ID" value="KAA1191988.1"/>
    <property type="molecule type" value="Genomic_DNA"/>
</dbReference>
<name>A0A5B0X066_9GAMM</name>
<dbReference type="GO" id="GO:0006508">
    <property type="term" value="P:proteolysis"/>
    <property type="evidence" value="ECO:0007669"/>
    <property type="project" value="UniProtKB-KW"/>
</dbReference>
<keyword evidence="3" id="KW-0645">Protease</keyword>
<evidence type="ECO:0000256" key="1">
    <source>
        <dbReference type="ARBA" id="ARBA00001947"/>
    </source>
</evidence>
<sequence>MPDVAFDRFYRHQEMSELLHDYAQAYPDLVALESIGKSFEGRDIWVITLTNTKTGPAAEKPAVWIDGNIHSVEVTASTACLYHIEKMVSGFGTDKAITHCLNTRTFYVCPRVNPDGAEWALSEINRKVRSSVRPYPHAEAQVEGLDVRDVDGDGRVLYMRQADPHGPWKCHPEEPKLLVRRAPDDFEGNFYRLYREGELSEYDGVMVTHTAPREGLDLNRNFPANWAPEGKQMGAGPAPFSEPETRALGDFITTHGNIVSAVSGHTFSGVLLRASSNAPDDDLPINDLRAYKSVGAKGEELTGYPAISIYHDFRYHPKQNITGGSDWVYEHLGIYFWTVEYWAPHRTAGVDMSGVKYSDWLFDHDSADDLTLFRFFDRESPGTAYVDWYEFDHPQLGKLEIGGWDIMNSFHNPPLHLLEKEVAPFPEWFVYQALMTAKLELVEASATKLGEDTFLLRLVVENSGYLSTAGSDKAIENKVSREIVAEIGLPASAELLRGKSREEIGHLEGRVGMMASPVFLGTGFDATDGKDSRARAEWLVKAAPGTEIELSARQERSGTVRASVKL</sequence>
<dbReference type="RefSeq" id="WP_149611424.1">
    <property type="nucleotide sequence ID" value="NZ_VTUX01000004.1"/>
</dbReference>
<evidence type="ECO:0000256" key="2">
    <source>
        <dbReference type="ARBA" id="ARBA00005988"/>
    </source>
</evidence>
<dbReference type="PANTHER" id="PTHR11705">
    <property type="entry name" value="PROTEASE FAMILY M14 CARBOXYPEPTIDASE A,B"/>
    <property type="match status" value="1"/>
</dbReference>
<accession>A0A5B0X066</accession>